<feature type="binding site" evidence="9">
    <location>
        <position position="238"/>
    </location>
    <ligand>
        <name>Zn(2+)</name>
        <dbReference type="ChEBI" id="CHEBI:29105"/>
        <label>2</label>
    </ligand>
</feature>
<name>A0ABR5HUI7_STRLW</name>
<gene>
    <name evidence="9" type="primary">allB</name>
    <name evidence="11" type="ORF">ACH49_21590</name>
</gene>
<keyword evidence="6 9" id="KW-0479">Metal-binding</keyword>
<feature type="binding site" evidence="9">
    <location>
        <position position="63"/>
    </location>
    <ligand>
        <name>Zn(2+)</name>
        <dbReference type="ChEBI" id="CHEBI:29105"/>
        <label>1</label>
    </ligand>
</feature>
<evidence type="ECO:0000313" key="12">
    <source>
        <dbReference type="Proteomes" id="UP000037274"/>
    </source>
</evidence>
<dbReference type="InterPro" id="IPR032466">
    <property type="entry name" value="Metal_Hydrolase"/>
</dbReference>
<dbReference type="InterPro" id="IPR050138">
    <property type="entry name" value="DHOase/Allantoinase_Hydrolase"/>
</dbReference>
<feature type="domain" description="Amidohydrolase-related" evidence="10">
    <location>
        <begin position="54"/>
        <end position="425"/>
    </location>
</feature>
<evidence type="ECO:0000256" key="2">
    <source>
        <dbReference type="ARBA" id="ARBA00010368"/>
    </source>
</evidence>
<keyword evidence="12" id="KW-1185">Reference proteome</keyword>
<dbReference type="RefSeq" id="WP_048573635.1">
    <property type="nucleotide sequence ID" value="NZ_LFEH01000088.1"/>
</dbReference>
<evidence type="ECO:0000259" key="10">
    <source>
        <dbReference type="Pfam" id="PF01979"/>
    </source>
</evidence>
<keyword evidence="8 9" id="KW-0862">Zinc</keyword>
<dbReference type="CDD" id="cd01315">
    <property type="entry name" value="L-HYD_ALN"/>
    <property type="match status" value="1"/>
</dbReference>
<comment type="subunit">
    <text evidence="3 9">Homotetramer.</text>
</comment>
<dbReference type="InterPro" id="IPR011059">
    <property type="entry name" value="Metal-dep_hydrolase_composite"/>
</dbReference>
<dbReference type="Proteomes" id="UP000037274">
    <property type="component" value="Unassembled WGS sequence"/>
</dbReference>
<protein>
    <recommendedName>
        <fullName evidence="4 9">Allantoinase</fullName>
        <ecNumber evidence="4 9">3.5.2.5</ecNumber>
    </recommendedName>
    <alternativeName>
        <fullName evidence="9">Allantoin-utilizing enzyme</fullName>
    </alternativeName>
</protein>
<keyword evidence="5 9" id="KW-0659">Purine metabolism</keyword>
<organism evidence="11 12">
    <name type="scientific">Streptomyces leeuwenhoekii</name>
    <dbReference type="NCBI Taxonomy" id="1437453"/>
    <lineage>
        <taxon>Bacteria</taxon>
        <taxon>Bacillati</taxon>
        <taxon>Actinomycetota</taxon>
        <taxon>Actinomycetes</taxon>
        <taxon>Kitasatosporales</taxon>
        <taxon>Streptomycetaceae</taxon>
        <taxon>Streptomyces</taxon>
    </lineage>
</organism>
<feature type="binding site" description="via carbamate group" evidence="9">
    <location>
        <position position="150"/>
    </location>
    <ligand>
        <name>Zn(2+)</name>
        <dbReference type="ChEBI" id="CHEBI:29105"/>
        <label>2</label>
    </ligand>
</feature>
<feature type="binding site" description="via carbamate group" evidence="9">
    <location>
        <position position="150"/>
    </location>
    <ligand>
        <name>Zn(2+)</name>
        <dbReference type="ChEBI" id="CHEBI:29105"/>
        <label>1</label>
    </ligand>
</feature>
<evidence type="ECO:0000313" key="11">
    <source>
        <dbReference type="EMBL" id="KMS75442.1"/>
    </source>
</evidence>
<feature type="modified residue" description="N6-carboxylysine" evidence="9">
    <location>
        <position position="150"/>
    </location>
</feature>
<dbReference type="NCBIfam" id="TIGR03178">
    <property type="entry name" value="allantoinase"/>
    <property type="match status" value="1"/>
</dbReference>
<evidence type="ECO:0000256" key="6">
    <source>
        <dbReference type="ARBA" id="ARBA00022723"/>
    </source>
</evidence>
<comment type="similarity">
    <text evidence="2 9">Belongs to the metallo-dependent hydrolases superfamily. Allantoinase family.</text>
</comment>
<reference evidence="11 12" key="1">
    <citation type="submission" date="2015-06" db="EMBL/GenBank/DDBJ databases">
        <title>Draft genome sequence of Streptomyces leeuwenhoekii C58, which produces the novel lasso peptide, chaxapeptin.</title>
        <authorList>
            <person name="Yi Y."/>
            <person name="Hai D."/>
            <person name="Jaspars M."/>
            <person name="Sheng H."/>
            <person name="Rateb M.E."/>
            <person name="Bull A."/>
            <person name="Goodfellow M."/>
            <person name="Asenjo J.A."/>
            <person name="Ebel R."/>
        </authorList>
    </citation>
    <scope>NUCLEOTIDE SEQUENCE [LARGE SCALE GENOMIC DNA]</scope>
    <source>
        <strain evidence="11 12">C58</strain>
    </source>
</reference>
<evidence type="ECO:0000256" key="3">
    <source>
        <dbReference type="ARBA" id="ARBA00011881"/>
    </source>
</evidence>
<dbReference type="InterPro" id="IPR017593">
    <property type="entry name" value="Allantoinase"/>
</dbReference>
<feature type="binding site" evidence="9">
    <location>
        <position position="186"/>
    </location>
    <ligand>
        <name>Zn(2+)</name>
        <dbReference type="ChEBI" id="CHEBI:29105"/>
        <label>2</label>
    </ligand>
</feature>
<dbReference type="EMBL" id="LFEH01000088">
    <property type="protein sequence ID" value="KMS75442.1"/>
    <property type="molecule type" value="Genomic_DNA"/>
</dbReference>
<comment type="cofactor">
    <cofactor evidence="9">
        <name>Zn(2+)</name>
        <dbReference type="ChEBI" id="CHEBI:29105"/>
    </cofactor>
    <text evidence="9">Binds 2 Zn(2+) ions per subunit.</text>
</comment>
<proteinExistence type="inferred from homology"/>
<dbReference type="Pfam" id="PF01979">
    <property type="entry name" value="Amidohydro_1"/>
    <property type="match status" value="1"/>
</dbReference>
<evidence type="ECO:0000256" key="9">
    <source>
        <dbReference type="HAMAP-Rule" id="MF_01645"/>
    </source>
</evidence>
<accession>A0ABR5HUI7</accession>
<sequence>MSDAELVLRSTRVITPEGTRAASVHVAGGTITAVLPYDAPVPDGARLEDVGDHVVLPGLVDTHVHVNDPGRTEWEGFWTATRAAAAGGITTLVDMPLNSLPPTTTVDHLRVKQKVAADKAHIDVGFWGGALPDNVKDLRPLHEAGVFGFKAFLSPSGVDEFPHLDQEQLARSLAEIASFDGLLIVHAEDPHHLAAAPQHGGPKYAHFLASRPRDAEDTAIANLIAQAKRFDARVHILHLSSSDALPLIAGARAEGVRLTVETCPHYLTLTAEEVPDGASEFKCCPPIREAANQDLLWQALADGTIDCVVTDHSPSTPDLKTDDFATAWGGISGLQLSMSAVWTAARKRGHSLEDVVRWMSSATARLAGLDRKGAIEAGRDADFAVVAPDETFTVDPAALQHRNRVTAYAGRTLYGVVKSTWLRGERIVADGAFTEPKGRLLTRTP</sequence>
<dbReference type="SUPFAM" id="SSF51338">
    <property type="entry name" value="Composite domain of metallo-dependent hydrolases"/>
    <property type="match status" value="1"/>
</dbReference>
<evidence type="ECO:0000256" key="1">
    <source>
        <dbReference type="ARBA" id="ARBA00004968"/>
    </source>
</evidence>
<evidence type="ECO:0000256" key="4">
    <source>
        <dbReference type="ARBA" id="ARBA00012863"/>
    </source>
</evidence>
<comment type="caution">
    <text evidence="11">The sequence shown here is derived from an EMBL/GenBank/DDBJ whole genome shotgun (WGS) entry which is preliminary data.</text>
</comment>
<dbReference type="EC" id="3.5.2.5" evidence="4 9"/>
<dbReference type="PANTHER" id="PTHR43668:SF2">
    <property type="entry name" value="ALLANTOINASE"/>
    <property type="match status" value="1"/>
</dbReference>
<comment type="pathway">
    <text evidence="1 9">Nitrogen metabolism; (S)-allantoin degradation; allantoate from (S)-allantoin: step 1/1.</text>
</comment>
<dbReference type="InterPro" id="IPR047604">
    <property type="entry name" value="Allantoinase_bact"/>
</dbReference>
<keyword evidence="7 9" id="KW-0378">Hydrolase</keyword>
<dbReference type="SUPFAM" id="SSF51556">
    <property type="entry name" value="Metallo-dependent hydrolases"/>
    <property type="match status" value="1"/>
</dbReference>
<evidence type="ECO:0000256" key="5">
    <source>
        <dbReference type="ARBA" id="ARBA00022631"/>
    </source>
</evidence>
<dbReference type="InterPro" id="IPR006680">
    <property type="entry name" value="Amidohydro-rel"/>
</dbReference>
<evidence type="ECO:0000256" key="7">
    <source>
        <dbReference type="ARBA" id="ARBA00022801"/>
    </source>
</evidence>
<comment type="catalytic activity">
    <reaction evidence="9">
        <text>(S)-allantoin + H2O = allantoate + H(+)</text>
        <dbReference type="Rhea" id="RHEA:17029"/>
        <dbReference type="ChEBI" id="CHEBI:15377"/>
        <dbReference type="ChEBI" id="CHEBI:15378"/>
        <dbReference type="ChEBI" id="CHEBI:15678"/>
        <dbReference type="ChEBI" id="CHEBI:17536"/>
        <dbReference type="EC" id="3.5.2.5"/>
    </reaction>
</comment>
<comment type="PTM">
    <text evidence="9">Carboxylation allows a single lysine to coordinate two zinc ions.</text>
</comment>
<comment type="function">
    <text evidence="9">Catalyzes the conversion of allantoin (5-ureidohydantoin) to allantoic acid by hydrolytic cleavage of the five-member hydantoin ring.</text>
</comment>
<dbReference type="PANTHER" id="PTHR43668">
    <property type="entry name" value="ALLANTOINASE"/>
    <property type="match status" value="1"/>
</dbReference>
<feature type="binding site" evidence="9">
    <location>
        <position position="311"/>
    </location>
    <ligand>
        <name>Zn(2+)</name>
        <dbReference type="ChEBI" id="CHEBI:29105"/>
        <label>1</label>
    </ligand>
</feature>
<evidence type="ECO:0000256" key="8">
    <source>
        <dbReference type="ARBA" id="ARBA00022833"/>
    </source>
</evidence>
<dbReference type="Gene3D" id="3.20.20.140">
    <property type="entry name" value="Metal-dependent hydrolases"/>
    <property type="match status" value="1"/>
</dbReference>
<feature type="binding site" evidence="9">
    <location>
        <position position="65"/>
    </location>
    <ligand>
        <name>Zn(2+)</name>
        <dbReference type="ChEBI" id="CHEBI:29105"/>
        <label>1</label>
    </ligand>
</feature>
<dbReference type="HAMAP" id="MF_01645">
    <property type="entry name" value="Hydantoinase"/>
    <property type="match status" value="1"/>
</dbReference>